<protein>
    <submittedName>
        <fullName evidence="1">Uncharacterized protein</fullName>
    </submittedName>
</protein>
<comment type="caution">
    <text evidence="1">The sequence shown here is derived from an EMBL/GenBank/DDBJ whole genome shotgun (WGS) entry which is preliminary data.</text>
</comment>
<name>A0AAW6UQ17_PRORE</name>
<evidence type="ECO:0000313" key="2">
    <source>
        <dbReference type="Proteomes" id="UP001159001"/>
    </source>
</evidence>
<reference evidence="1" key="1">
    <citation type="submission" date="2022-10" db="EMBL/GenBank/DDBJ databases">
        <title>Bacterial isolates recovered from the One Health project in Brazil.</title>
        <authorList>
            <person name="Valiatti T.B."/>
            <person name="Santos F."/>
            <person name="Cayo R."/>
            <person name="Gales A.C."/>
        </authorList>
    </citation>
    <scope>NUCLEOTIDE SEQUENCE</scope>
    <source>
        <strain evidence="1">PVR188</strain>
    </source>
</reference>
<evidence type="ECO:0000313" key="1">
    <source>
        <dbReference type="EMBL" id="MDI9095758.1"/>
    </source>
</evidence>
<dbReference type="EMBL" id="JAOWIN010000080">
    <property type="protein sequence ID" value="MDI9095758.1"/>
    <property type="molecule type" value="Genomic_DNA"/>
</dbReference>
<dbReference type="RefSeq" id="WP_206277912.1">
    <property type="nucleotide sequence ID" value="NZ_JAFJXK010000192.1"/>
</dbReference>
<gene>
    <name evidence="1" type="ORF">OGX73_24595</name>
</gene>
<sequence>MCDAADKTKGNIIELKINGATVCYLRTDGAVAADYLSFIAKTTEVLMLDRNSLELEANAFGKTIQHGYSAFPTVNASSLEAIESRTFQGSQDVFGGQK</sequence>
<accession>A0AAW6UQ17</accession>
<dbReference type="AlphaFoldDB" id="A0AAW6UQ17"/>
<proteinExistence type="predicted"/>
<dbReference type="Proteomes" id="UP001159001">
    <property type="component" value="Unassembled WGS sequence"/>
</dbReference>
<organism evidence="1 2">
    <name type="scientific">Providencia rettgeri</name>
    <dbReference type="NCBI Taxonomy" id="587"/>
    <lineage>
        <taxon>Bacteria</taxon>
        <taxon>Pseudomonadati</taxon>
        <taxon>Pseudomonadota</taxon>
        <taxon>Gammaproteobacteria</taxon>
        <taxon>Enterobacterales</taxon>
        <taxon>Morganellaceae</taxon>
        <taxon>Providencia</taxon>
    </lineage>
</organism>